<dbReference type="Proteomes" id="UP000002408">
    <property type="component" value="Chromosome"/>
</dbReference>
<sequence>MDLFTFILLVLVLCAVLFLVFYYFRGAKGNISLTRPVESRVDEYLDRRFQSMVEEWQLVTRSRLGQFQDRRVPEIEQNEARIAELKSYETGMQTTLTSLEARLDVLEKELAGKGNAKK</sequence>
<keyword evidence="3" id="KW-1185">Reference proteome</keyword>
<keyword evidence="1" id="KW-0812">Transmembrane</keyword>
<feature type="transmembrane region" description="Helical" evidence="1">
    <location>
        <begin position="6"/>
        <end position="24"/>
    </location>
</feature>
<proteinExistence type="predicted"/>
<dbReference type="STRING" id="456442.Mboo_0189"/>
<keyword evidence="1" id="KW-1133">Transmembrane helix</keyword>
<protein>
    <submittedName>
        <fullName evidence="2">Uncharacterized protein</fullName>
    </submittedName>
</protein>
<keyword evidence="1" id="KW-0472">Membrane</keyword>
<dbReference type="GeneID" id="5410233"/>
<evidence type="ECO:0000313" key="2">
    <source>
        <dbReference type="EMBL" id="ABS54712.1"/>
    </source>
</evidence>
<dbReference type="OrthoDB" id="117892at2157"/>
<dbReference type="RefSeq" id="WP_011991200.1">
    <property type="nucleotide sequence ID" value="NC_009712.1"/>
</dbReference>
<accession>A7I4Q1</accession>
<evidence type="ECO:0000256" key="1">
    <source>
        <dbReference type="SAM" id="Phobius"/>
    </source>
</evidence>
<dbReference type="eggNOG" id="arCOG06491">
    <property type="taxonomic scope" value="Archaea"/>
</dbReference>
<dbReference type="KEGG" id="mbn:Mboo_0189"/>
<reference evidence="3" key="1">
    <citation type="journal article" date="2015" name="Microbiology">
        <title>Genome of Methanoregula boonei 6A8 reveals adaptations to oligotrophic peatland environments.</title>
        <authorList>
            <person name="Braeuer S."/>
            <person name="Cadillo-Quiroz H."/>
            <person name="Kyrpides N."/>
            <person name="Woyke T."/>
            <person name="Goodwin L."/>
            <person name="Detter C."/>
            <person name="Podell S."/>
            <person name="Yavitt J.B."/>
            <person name="Zinder S.H."/>
        </authorList>
    </citation>
    <scope>NUCLEOTIDE SEQUENCE [LARGE SCALE GENOMIC DNA]</scope>
    <source>
        <strain evidence="3">DSM 21154 / JCM 14090 / 6A8</strain>
    </source>
</reference>
<name>A7I4Q1_METB6</name>
<gene>
    <name evidence="2" type="ordered locus">Mboo_0189</name>
</gene>
<dbReference type="AlphaFoldDB" id="A7I4Q1"/>
<dbReference type="HOGENOM" id="CLU_2079411_0_0_2"/>
<evidence type="ECO:0000313" key="3">
    <source>
        <dbReference type="Proteomes" id="UP000002408"/>
    </source>
</evidence>
<organism evidence="2 3">
    <name type="scientific">Methanoregula boonei (strain DSM 21154 / JCM 14090 / 6A8)</name>
    <dbReference type="NCBI Taxonomy" id="456442"/>
    <lineage>
        <taxon>Archaea</taxon>
        <taxon>Methanobacteriati</taxon>
        <taxon>Methanobacteriota</taxon>
        <taxon>Stenosarchaea group</taxon>
        <taxon>Methanomicrobia</taxon>
        <taxon>Methanomicrobiales</taxon>
        <taxon>Methanoregulaceae</taxon>
        <taxon>Methanoregula</taxon>
    </lineage>
</organism>
<dbReference type="EMBL" id="CP000780">
    <property type="protein sequence ID" value="ABS54712.1"/>
    <property type="molecule type" value="Genomic_DNA"/>
</dbReference>